<feature type="domain" description="Amidase" evidence="1">
    <location>
        <begin position="89"/>
        <end position="373"/>
    </location>
</feature>
<protein>
    <submittedName>
        <fullName evidence="2">Aspartyl-tRNA(Asn) amidotransferase subunit A @ Glutamyl-tRNA(Gln) amidotransferase subunit A</fullName>
        <ecNumber evidence="2">6.3.5.6</ecNumber>
        <ecNumber evidence="2">6.3.5.7</ecNumber>
    </submittedName>
</protein>
<dbReference type="PANTHER" id="PTHR42678:SF34">
    <property type="entry name" value="OS04G0183300 PROTEIN"/>
    <property type="match status" value="1"/>
</dbReference>
<dbReference type="EMBL" id="CADCWF010000030">
    <property type="protein sequence ID" value="CAA9538951.1"/>
    <property type="molecule type" value="Genomic_DNA"/>
</dbReference>
<dbReference type="EC" id="6.3.5.6" evidence="2"/>
<dbReference type="InterPro" id="IPR023631">
    <property type="entry name" value="Amidase_dom"/>
</dbReference>
<evidence type="ECO:0000259" key="1">
    <source>
        <dbReference type="Pfam" id="PF01425"/>
    </source>
</evidence>
<dbReference type="AlphaFoldDB" id="A0A6J4U4J2"/>
<accession>A0A6J4U4J2</accession>
<reference evidence="2" key="1">
    <citation type="submission" date="2020-02" db="EMBL/GenBank/DDBJ databases">
        <authorList>
            <person name="Meier V. D."/>
        </authorList>
    </citation>
    <scope>NUCLEOTIDE SEQUENCE</scope>
    <source>
        <strain evidence="2">AVDCRST_MAG59</strain>
    </source>
</reference>
<dbReference type="Gene3D" id="3.90.1300.10">
    <property type="entry name" value="Amidase signature (AS) domain"/>
    <property type="match status" value="1"/>
</dbReference>
<sequence length="537" mass="55370">MGGIGRRTIVKAGLGLGAAAQPLRTARAEQPDAQAGARPVRPLDLAPFEETLAALSVPRRWGLDLLLRERGVAEIGERLASGQVTAVELVAWHVGRIVAHDAALRSVLELNPDAPAIAAGLDAELARGERRGALHGIPVLLKDTIGTGDRMHTTAGAAALRYARCDRDAALVTALRAAGAVVLGKANLSEWSYWMSSVAPSGYSALGGQTVSPYGAGIDPWGSSTGSAVAVSAGFATLAVGAETAGSIVSPAARASVVGMRPSHGLVGRDRVIPICGEVDTAGPLGRSVADIAALLTTLAASGDGAPADRTSATRGTDFSAALQPRALRRVRIGVVAAAETVDAPDEAAIAYLGLEETVAAMRRAGAKVTVARAAPFAFEGPGFVPQFDRAMRTGVDAYLRATEAPVTSLAEVIAFNDEDPAAYAPWGQDRLWAGQTSPLGAGAARALAKSNREQAEAYLGGLLAEQELDALVTVDSMLSLIYPFADFPAIAVPAGLNPWGTPFAATFVGRRGSDAELLGFAYAFEQASRLRVPPRL</sequence>
<dbReference type="GO" id="GO:0050566">
    <property type="term" value="F:asparaginyl-tRNA synthase (glutamine-hydrolyzing) activity"/>
    <property type="evidence" value="ECO:0007669"/>
    <property type="project" value="UniProtKB-EC"/>
</dbReference>
<dbReference type="InterPro" id="IPR036928">
    <property type="entry name" value="AS_sf"/>
</dbReference>
<proteinExistence type="predicted"/>
<dbReference type="Pfam" id="PF01425">
    <property type="entry name" value="Amidase"/>
    <property type="match status" value="1"/>
</dbReference>
<dbReference type="PANTHER" id="PTHR42678">
    <property type="entry name" value="AMIDASE"/>
    <property type="match status" value="1"/>
</dbReference>
<evidence type="ECO:0000313" key="2">
    <source>
        <dbReference type="EMBL" id="CAA9538951.1"/>
    </source>
</evidence>
<dbReference type="GO" id="GO:0050567">
    <property type="term" value="F:glutaminyl-tRNA synthase (glutamine-hydrolyzing) activity"/>
    <property type="evidence" value="ECO:0007669"/>
    <property type="project" value="UniProtKB-EC"/>
</dbReference>
<name>A0A6J4U4J2_9BACT</name>
<organism evidence="2">
    <name type="scientific">uncultured Thermomicrobiales bacterium</name>
    <dbReference type="NCBI Taxonomy" id="1645740"/>
    <lineage>
        <taxon>Bacteria</taxon>
        <taxon>Pseudomonadati</taxon>
        <taxon>Thermomicrobiota</taxon>
        <taxon>Thermomicrobia</taxon>
        <taxon>Thermomicrobiales</taxon>
        <taxon>environmental samples</taxon>
    </lineage>
</organism>
<dbReference type="SUPFAM" id="SSF75304">
    <property type="entry name" value="Amidase signature (AS) enzymes"/>
    <property type="match status" value="1"/>
</dbReference>
<gene>
    <name evidence="2" type="ORF">AVDCRST_MAG59-626</name>
</gene>
<keyword evidence="2" id="KW-0808">Transferase</keyword>
<dbReference type="GO" id="GO:0016740">
    <property type="term" value="F:transferase activity"/>
    <property type="evidence" value="ECO:0007669"/>
    <property type="project" value="UniProtKB-KW"/>
</dbReference>
<dbReference type="EC" id="6.3.5.7" evidence="2"/>
<keyword evidence="2" id="KW-0436">Ligase</keyword>